<keyword evidence="11 20" id="KW-0808">Transferase</keyword>
<comment type="pathway">
    <text evidence="6">Cofactor biosynthesis; adenosylcobalamin biosynthesis; adenosylcobalamin from cob(II)yrinate a,c-diamide: step 5/7.</text>
</comment>
<comment type="catalytic activity">
    <reaction evidence="2">
        <text>adenosylcob(III)inamide phosphate + GTP + H(+) = adenosylcob(III)inamide-GDP + diphosphate</text>
        <dbReference type="Rhea" id="RHEA:22712"/>
        <dbReference type="ChEBI" id="CHEBI:15378"/>
        <dbReference type="ChEBI" id="CHEBI:33019"/>
        <dbReference type="ChEBI" id="CHEBI:37565"/>
        <dbReference type="ChEBI" id="CHEBI:58502"/>
        <dbReference type="ChEBI" id="CHEBI:60487"/>
        <dbReference type="EC" id="2.7.7.62"/>
    </reaction>
</comment>
<dbReference type="PIRSF" id="PIRSF006135">
    <property type="entry name" value="CobU"/>
    <property type="match status" value="1"/>
</dbReference>
<feature type="binding site" evidence="19">
    <location>
        <begin position="11"/>
        <end position="18"/>
    </location>
    <ligand>
        <name>GTP</name>
        <dbReference type="ChEBI" id="CHEBI:37565"/>
    </ligand>
</feature>
<evidence type="ECO:0000256" key="3">
    <source>
        <dbReference type="ARBA" id="ARBA00001522"/>
    </source>
</evidence>
<dbReference type="OrthoDB" id="9788370at2"/>
<feature type="binding site" evidence="19">
    <location>
        <position position="84"/>
    </location>
    <ligand>
        <name>GTP</name>
        <dbReference type="ChEBI" id="CHEBI:37565"/>
    </ligand>
</feature>
<dbReference type="InterPro" id="IPR027417">
    <property type="entry name" value="P-loop_NTPase"/>
</dbReference>
<dbReference type="GO" id="GO:0009236">
    <property type="term" value="P:cobalamin biosynthetic process"/>
    <property type="evidence" value="ECO:0007669"/>
    <property type="project" value="UniProtKB-UniPathway"/>
</dbReference>
<evidence type="ECO:0000256" key="10">
    <source>
        <dbReference type="ARBA" id="ARBA00022573"/>
    </source>
</evidence>
<comment type="catalytic activity">
    <reaction evidence="1">
        <text>adenosylcob(III)inamide + ATP = adenosylcob(III)inamide phosphate + ADP + H(+)</text>
        <dbReference type="Rhea" id="RHEA:15769"/>
        <dbReference type="ChEBI" id="CHEBI:2480"/>
        <dbReference type="ChEBI" id="CHEBI:15378"/>
        <dbReference type="ChEBI" id="CHEBI:30616"/>
        <dbReference type="ChEBI" id="CHEBI:58502"/>
        <dbReference type="ChEBI" id="CHEBI:456216"/>
        <dbReference type="EC" id="2.7.1.156"/>
    </reaction>
</comment>
<evidence type="ECO:0000256" key="4">
    <source>
        <dbReference type="ARBA" id="ARBA00003889"/>
    </source>
</evidence>
<dbReference type="EC" id="2.7.7.62" evidence="9"/>
<keyword evidence="13 20" id="KW-0418">Kinase</keyword>
<reference evidence="21" key="1">
    <citation type="submission" date="2017-06" db="EMBL/GenBank/DDBJ databases">
        <authorList>
            <person name="Varghese N."/>
            <person name="Submissions S."/>
        </authorList>
    </citation>
    <scope>NUCLEOTIDE SEQUENCE [LARGE SCALE GENOMIC DNA]</scope>
    <source>
        <strain evidence="21">JCM 23211</strain>
    </source>
</reference>
<feature type="binding site" evidence="19">
    <location>
        <begin position="54"/>
        <end position="57"/>
    </location>
    <ligand>
        <name>GTP</name>
        <dbReference type="ChEBI" id="CHEBI:37565"/>
    </ligand>
</feature>
<evidence type="ECO:0000256" key="16">
    <source>
        <dbReference type="ARBA" id="ARBA00029570"/>
    </source>
</evidence>
<dbReference type="EC" id="2.7.1.156" evidence="8"/>
<evidence type="ECO:0000256" key="17">
    <source>
        <dbReference type="ARBA" id="ARBA00030571"/>
    </source>
</evidence>
<gene>
    <name evidence="20" type="ORF">SAMN05421642_111193</name>
</gene>
<proteinExistence type="inferred from homology"/>
<evidence type="ECO:0000256" key="19">
    <source>
        <dbReference type="PIRSR" id="PIRSR006135-2"/>
    </source>
</evidence>
<evidence type="ECO:0000256" key="15">
    <source>
        <dbReference type="ARBA" id="ARBA00023134"/>
    </source>
</evidence>
<evidence type="ECO:0000256" key="7">
    <source>
        <dbReference type="ARBA" id="ARBA00007490"/>
    </source>
</evidence>
<keyword evidence="20" id="KW-0548">Nucleotidyltransferase</keyword>
<keyword evidence="15 19" id="KW-0342">GTP-binding</keyword>
<feature type="active site" description="GMP-histidine intermediate" evidence="18">
    <location>
        <position position="53"/>
    </location>
</feature>
<name>A0A239KYZ6_9NOCA</name>
<evidence type="ECO:0000256" key="9">
    <source>
        <dbReference type="ARBA" id="ARBA00012523"/>
    </source>
</evidence>
<dbReference type="Proteomes" id="UP000198327">
    <property type="component" value="Unassembled WGS sequence"/>
</dbReference>
<feature type="binding site" evidence="19">
    <location>
        <position position="65"/>
    </location>
    <ligand>
        <name>GTP</name>
        <dbReference type="ChEBI" id="CHEBI:37565"/>
    </ligand>
</feature>
<evidence type="ECO:0000256" key="14">
    <source>
        <dbReference type="ARBA" id="ARBA00022840"/>
    </source>
</evidence>
<dbReference type="UniPathway" id="UPA00148">
    <property type="reaction ID" value="UER00236"/>
</dbReference>
<dbReference type="SUPFAM" id="SSF52540">
    <property type="entry name" value="P-loop containing nucleoside triphosphate hydrolases"/>
    <property type="match status" value="1"/>
</dbReference>
<comment type="function">
    <text evidence="4">Catalyzes ATP-dependent phosphorylation of adenosylcobinamide and addition of GMP to adenosylcobinamide phosphate.</text>
</comment>
<keyword evidence="21" id="KW-1185">Reference proteome</keyword>
<dbReference type="CDD" id="cd00544">
    <property type="entry name" value="CobU"/>
    <property type="match status" value="1"/>
</dbReference>
<dbReference type="InterPro" id="IPR003203">
    <property type="entry name" value="CobU/CobP"/>
</dbReference>
<dbReference type="Gene3D" id="3.40.50.300">
    <property type="entry name" value="P-loop containing nucleotide triphosphate hydrolases"/>
    <property type="match status" value="1"/>
</dbReference>
<dbReference type="GO" id="GO:0008820">
    <property type="term" value="F:cobinamide phosphate guanylyltransferase activity"/>
    <property type="evidence" value="ECO:0007669"/>
    <property type="project" value="UniProtKB-EC"/>
</dbReference>
<dbReference type="GO" id="GO:0043752">
    <property type="term" value="F:adenosylcobinamide kinase activity"/>
    <property type="evidence" value="ECO:0007669"/>
    <property type="project" value="UniProtKB-EC"/>
</dbReference>
<evidence type="ECO:0000256" key="2">
    <source>
        <dbReference type="ARBA" id="ARBA00000711"/>
    </source>
</evidence>
<dbReference type="NCBIfam" id="NF004469">
    <property type="entry name" value="PRK05800.1"/>
    <property type="match status" value="1"/>
</dbReference>
<comment type="pathway">
    <text evidence="5">Cofactor biosynthesis; adenosylcobalamin biosynthesis; adenosylcobalamin from cob(II)yrinate a,c-diamide: step 6/7.</text>
</comment>
<evidence type="ECO:0000256" key="8">
    <source>
        <dbReference type="ARBA" id="ARBA00012016"/>
    </source>
</evidence>
<evidence type="ECO:0000313" key="21">
    <source>
        <dbReference type="Proteomes" id="UP000198327"/>
    </source>
</evidence>
<evidence type="ECO:0000313" key="20">
    <source>
        <dbReference type="EMBL" id="SNT22982.1"/>
    </source>
</evidence>
<comment type="catalytic activity">
    <reaction evidence="3">
        <text>adenosylcob(III)inamide + GTP = adenosylcob(III)inamide phosphate + GDP + H(+)</text>
        <dbReference type="Rhea" id="RHEA:15765"/>
        <dbReference type="ChEBI" id="CHEBI:2480"/>
        <dbReference type="ChEBI" id="CHEBI:15378"/>
        <dbReference type="ChEBI" id="CHEBI:37565"/>
        <dbReference type="ChEBI" id="CHEBI:58189"/>
        <dbReference type="ChEBI" id="CHEBI:58502"/>
        <dbReference type="EC" id="2.7.1.156"/>
    </reaction>
</comment>
<keyword evidence="14" id="KW-0067">ATP-binding</keyword>
<keyword evidence="12 19" id="KW-0547">Nucleotide-binding</keyword>
<dbReference type="GO" id="GO:0005524">
    <property type="term" value="F:ATP binding"/>
    <property type="evidence" value="ECO:0007669"/>
    <property type="project" value="UniProtKB-KW"/>
</dbReference>
<evidence type="ECO:0000256" key="5">
    <source>
        <dbReference type="ARBA" id="ARBA00004692"/>
    </source>
</evidence>
<dbReference type="AlphaFoldDB" id="A0A239KYZ6"/>
<evidence type="ECO:0000256" key="13">
    <source>
        <dbReference type="ARBA" id="ARBA00022777"/>
    </source>
</evidence>
<protein>
    <recommendedName>
        <fullName evidence="16">Adenosylcobinamide kinase</fullName>
        <ecNumber evidence="8">2.7.1.156</ecNumber>
        <ecNumber evidence="9">2.7.7.62</ecNumber>
    </recommendedName>
    <alternativeName>
        <fullName evidence="17">Adenosylcobinamide-phosphate guanylyltransferase</fullName>
    </alternativeName>
</protein>
<feature type="binding site" evidence="19">
    <location>
        <begin position="35"/>
        <end position="37"/>
    </location>
    <ligand>
        <name>GTP</name>
        <dbReference type="ChEBI" id="CHEBI:37565"/>
    </ligand>
</feature>
<dbReference type="EMBL" id="FZOW01000011">
    <property type="protein sequence ID" value="SNT22982.1"/>
    <property type="molecule type" value="Genomic_DNA"/>
</dbReference>
<dbReference type="PANTHER" id="PTHR34848:SF1">
    <property type="entry name" value="BIFUNCTIONAL ADENOSYLCOBALAMIN BIOSYNTHESIS PROTEIN COBU"/>
    <property type="match status" value="1"/>
</dbReference>
<comment type="similarity">
    <text evidence="7">Belongs to the CobU/CobP family.</text>
</comment>
<organism evidence="20 21">
    <name type="scientific">Rhodococcoides kyotonense</name>
    <dbReference type="NCBI Taxonomy" id="398843"/>
    <lineage>
        <taxon>Bacteria</taxon>
        <taxon>Bacillati</taxon>
        <taxon>Actinomycetota</taxon>
        <taxon>Actinomycetes</taxon>
        <taxon>Mycobacteriales</taxon>
        <taxon>Nocardiaceae</taxon>
        <taxon>Rhodococcoides</taxon>
    </lineage>
</organism>
<dbReference type="PANTHER" id="PTHR34848">
    <property type="match status" value="1"/>
</dbReference>
<dbReference type="STRING" id="398843.A3K89_00765"/>
<evidence type="ECO:0000256" key="12">
    <source>
        <dbReference type="ARBA" id="ARBA00022741"/>
    </source>
</evidence>
<sequence>MTPSQRILVLGGTRSGKSAYAEALVDSSSPVRYVATGRRDPSDADWEARIDDHRARRPEQWSTVEASANLAEVIGEESGSTIVDDLGTWLTHTFDDLNAWDSPRGTVGPRVDAVVDAVAAATGHLILVSPEVGMSVVPETRAGRLFQDEIGSLNSSLAAVCDSVVLVVAGLPLVLKSSDTPLPRKGRQ</sequence>
<evidence type="ECO:0000256" key="1">
    <source>
        <dbReference type="ARBA" id="ARBA00000312"/>
    </source>
</evidence>
<evidence type="ECO:0000256" key="18">
    <source>
        <dbReference type="PIRSR" id="PIRSR006135-1"/>
    </source>
</evidence>
<accession>A0A239KYZ6</accession>
<dbReference type="GO" id="GO:0005525">
    <property type="term" value="F:GTP binding"/>
    <property type="evidence" value="ECO:0007669"/>
    <property type="project" value="UniProtKB-KW"/>
</dbReference>
<dbReference type="Pfam" id="PF02283">
    <property type="entry name" value="CobU"/>
    <property type="match status" value="1"/>
</dbReference>
<evidence type="ECO:0000256" key="6">
    <source>
        <dbReference type="ARBA" id="ARBA00005159"/>
    </source>
</evidence>
<evidence type="ECO:0000256" key="11">
    <source>
        <dbReference type="ARBA" id="ARBA00022679"/>
    </source>
</evidence>
<dbReference type="RefSeq" id="WP_089249095.1">
    <property type="nucleotide sequence ID" value="NZ_FZOW01000011.1"/>
</dbReference>
<keyword evidence="10" id="KW-0169">Cobalamin biosynthesis</keyword>